<dbReference type="InterPro" id="IPR029044">
    <property type="entry name" value="Nucleotide-diphossugar_trans"/>
</dbReference>
<reference evidence="4" key="1">
    <citation type="journal article" date="2007" name="ISME J.">
        <title>Fosmids of novel marine Planctomycetes from the Namibian and Oregon coast upwelling systems and their cross-comparison with planctomycete genomes.</title>
        <authorList>
            <person name="Woebken D."/>
            <person name="Teeling H."/>
            <person name="Wecker P."/>
            <person name="Dumitriu A."/>
            <person name="Kostadinov I."/>
            <person name="DeLong E.F."/>
            <person name="Amann R."/>
            <person name="Gloeckner F.O."/>
        </authorList>
    </citation>
    <scope>NUCLEOTIDE SEQUENCE</scope>
</reference>
<dbReference type="AlphaFoldDB" id="A9LGP4"/>
<dbReference type="CDD" id="cd02516">
    <property type="entry name" value="CDP-ME_synthetase"/>
    <property type="match status" value="1"/>
</dbReference>
<evidence type="ECO:0000256" key="3">
    <source>
        <dbReference type="HAMAP-Rule" id="MF_00108"/>
    </source>
</evidence>
<proteinExistence type="inferred from homology"/>
<dbReference type="PANTHER" id="PTHR32125:SF4">
    <property type="entry name" value="2-C-METHYL-D-ERYTHRITOL 4-PHOSPHATE CYTIDYLYLTRANSFERASE, CHLOROPLASTIC"/>
    <property type="match status" value="1"/>
</dbReference>
<sequence length="246" mass="27158">MPNFAVLIAAAGRSSRFNDPSYKKPFIKLHQKPVWLHSVERFQKRSDVKQVIIVISPEDQEEFMMKFGPNVAVLGLDVALGGDQRSDSVRNGMQKLDDGIEYVAVHDAARPCVSEDDIQAVFQAAEKSGAAILATPVTSTLKRVGTDHQIEETVDRKRLWQGQTPQVFRKDILLNAFQEIGDQQPTDEAQLIEMTGGKVSVVPGSPLNIKITTRADLRLAGACLDAAPKPKFDAPIHPFADDNLFR</sequence>
<dbReference type="UniPathway" id="UPA00056">
    <property type="reaction ID" value="UER00093"/>
</dbReference>
<feature type="site" description="Transition state stabilizer" evidence="3">
    <location>
        <position position="16"/>
    </location>
</feature>
<dbReference type="NCBIfam" id="TIGR00453">
    <property type="entry name" value="ispD"/>
    <property type="match status" value="1"/>
</dbReference>
<dbReference type="PANTHER" id="PTHR32125">
    <property type="entry name" value="2-C-METHYL-D-ERYTHRITOL 4-PHOSPHATE CYTIDYLYLTRANSFERASE, CHLOROPLASTIC"/>
    <property type="match status" value="1"/>
</dbReference>
<comment type="pathway">
    <text evidence="3">Isoprenoid biosynthesis; isopentenyl diphosphate biosynthesis via DXP pathway; isopentenyl diphosphate from 1-deoxy-D-xylulose 5-phosphate: step 2/6.</text>
</comment>
<feature type="site" description="Positions MEP for the nucleophilic attack" evidence="3">
    <location>
        <position position="156"/>
    </location>
</feature>
<evidence type="ECO:0000313" key="4">
    <source>
        <dbReference type="EMBL" id="ABX10565.1"/>
    </source>
</evidence>
<dbReference type="Gene3D" id="3.90.550.10">
    <property type="entry name" value="Spore Coat Polysaccharide Biosynthesis Protein SpsA, Chain A"/>
    <property type="match status" value="1"/>
</dbReference>
<keyword evidence="1 3" id="KW-0808">Transferase</keyword>
<dbReference type="HAMAP" id="MF_00108">
    <property type="entry name" value="IspD"/>
    <property type="match status" value="1"/>
</dbReference>
<keyword evidence="2 3" id="KW-0548">Nucleotidyltransferase</keyword>
<dbReference type="EC" id="2.7.7.60" evidence="3"/>
<comment type="catalytic activity">
    <reaction evidence="3">
        <text>2-C-methyl-D-erythritol 4-phosphate + CTP + H(+) = 4-CDP-2-C-methyl-D-erythritol + diphosphate</text>
        <dbReference type="Rhea" id="RHEA:13429"/>
        <dbReference type="ChEBI" id="CHEBI:15378"/>
        <dbReference type="ChEBI" id="CHEBI:33019"/>
        <dbReference type="ChEBI" id="CHEBI:37563"/>
        <dbReference type="ChEBI" id="CHEBI:57823"/>
        <dbReference type="ChEBI" id="CHEBI:58262"/>
        <dbReference type="EC" id="2.7.7.60"/>
    </reaction>
</comment>
<feature type="site" description="Transition state stabilizer" evidence="3">
    <location>
        <position position="24"/>
    </location>
</feature>
<keyword evidence="3" id="KW-0414">Isoprene biosynthesis</keyword>
<name>A9LGP4_9BACT</name>
<gene>
    <name evidence="3 4" type="primary">ispD</name>
    <name evidence="4" type="ORF">5H12_3</name>
</gene>
<dbReference type="GO" id="GO:0019288">
    <property type="term" value="P:isopentenyl diphosphate biosynthetic process, methylerythritol 4-phosphate pathway"/>
    <property type="evidence" value="ECO:0007669"/>
    <property type="project" value="UniProtKB-UniRule"/>
</dbReference>
<dbReference type="InterPro" id="IPR034683">
    <property type="entry name" value="IspD/TarI"/>
</dbReference>
<dbReference type="InterPro" id="IPR050088">
    <property type="entry name" value="IspD/TarI_cytidylyltransf_bact"/>
</dbReference>
<dbReference type="EMBL" id="EF591884">
    <property type="protein sequence ID" value="ABX10565.1"/>
    <property type="molecule type" value="Genomic_DNA"/>
</dbReference>
<feature type="site" description="Positions MEP for the nucleophilic attack" evidence="3">
    <location>
        <position position="210"/>
    </location>
</feature>
<dbReference type="FunFam" id="3.90.550.10:FF:000003">
    <property type="entry name" value="2-C-methyl-D-erythritol 4-phosphate cytidylyltransferase"/>
    <property type="match status" value="1"/>
</dbReference>
<organism evidence="4">
    <name type="scientific">uncultured planctomycete 5H12</name>
    <dbReference type="NCBI Taxonomy" id="455067"/>
    <lineage>
        <taxon>Bacteria</taxon>
        <taxon>Pseudomonadati</taxon>
        <taxon>Planctomycetota</taxon>
        <taxon>Planctomycetia</taxon>
        <taxon>Planctomycetales</taxon>
        <taxon>environmental samples</taxon>
    </lineage>
</organism>
<dbReference type="Pfam" id="PF01128">
    <property type="entry name" value="IspD"/>
    <property type="match status" value="1"/>
</dbReference>
<evidence type="ECO:0000256" key="2">
    <source>
        <dbReference type="ARBA" id="ARBA00022695"/>
    </source>
</evidence>
<dbReference type="GO" id="GO:0050518">
    <property type="term" value="F:2-C-methyl-D-erythritol 4-phosphate cytidylyltransferase activity"/>
    <property type="evidence" value="ECO:0007669"/>
    <property type="project" value="UniProtKB-UniRule"/>
</dbReference>
<dbReference type="SUPFAM" id="SSF53448">
    <property type="entry name" value="Nucleotide-diphospho-sugar transferases"/>
    <property type="match status" value="1"/>
</dbReference>
<comment type="function">
    <text evidence="3">Catalyzes the formation of 4-diphosphocytidyl-2-C-methyl-D-erythritol from CTP and 2-C-methyl-D-erythritol 4-phosphate (MEP).</text>
</comment>
<comment type="similarity">
    <text evidence="3">Belongs to the IspD/TarI cytidylyltransferase family. IspD subfamily.</text>
</comment>
<dbReference type="InterPro" id="IPR001228">
    <property type="entry name" value="IspD"/>
</dbReference>
<accession>A9LGP4</accession>
<evidence type="ECO:0000256" key="1">
    <source>
        <dbReference type="ARBA" id="ARBA00022679"/>
    </source>
</evidence>
<protein>
    <recommendedName>
        <fullName evidence="3">2-C-methyl-D-erythritol 4-phosphate cytidylyltransferase</fullName>
        <ecNumber evidence="3">2.7.7.60</ecNumber>
    </recommendedName>
    <alternativeName>
        <fullName evidence="3">4-diphosphocytidyl-2C-methyl-D-erythritol synthase</fullName>
    </alternativeName>
    <alternativeName>
        <fullName evidence="3">MEP cytidylyltransferase</fullName>
        <shortName evidence="3">MCT</shortName>
    </alternativeName>
</protein>